<dbReference type="Pfam" id="PF00158">
    <property type="entry name" value="Sigma54_activat"/>
    <property type="match status" value="1"/>
</dbReference>
<protein>
    <submittedName>
        <fullName evidence="8">PAS domain-containing protein</fullName>
    </submittedName>
</protein>
<dbReference type="Pfam" id="PF02954">
    <property type="entry name" value="HTH_8"/>
    <property type="match status" value="1"/>
</dbReference>
<evidence type="ECO:0000256" key="3">
    <source>
        <dbReference type="ARBA" id="ARBA00023015"/>
    </source>
</evidence>
<dbReference type="PROSITE" id="PS00675">
    <property type="entry name" value="SIGMA54_INTERACT_1"/>
    <property type="match status" value="1"/>
</dbReference>
<dbReference type="InterPro" id="IPR009057">
    <property type="entry name" value="Homeodomain-like_sf"/>
</dbReference>
<dbReference type="InterPro" id="IPR013767">
    <property type="entry name" value="PAS_fold"/>
</dbReference>
<feature type="domain" description="PAS" evidence="7">
    <location>
        <begin position="221"/>
        <end position="291"/>
    </location>
</feature>
<dbReference type="EMBL" id="CP042243">
    <property type="protein sequence ID" value="QEK13429.1"/>
    <property type="molecule type" value="Genomic_DNA"/>
</dbReference>
<dbReference type="InterPro" id="IPR000014">
    <property type="entry name" value="PAS"/>
</dbReference>
<evidence type="ECO:0000259" key="7">
    <source>
        <dbReference type="PROSITE" id="PS50112"/>
    </source>
</evidence>
<keyword evidence="2" id="KW-0067">ATP-binding</keyword>
<dbReference type="PROSITE" id="PS50112">
    <property type="entry name" value="PAS"/>
    <property type="match status" value="1"/>
</dbReference>
<dbReference type="SUPFAM" id="SSF46689">
    <property type="entry name" value="Homeodomain-like"/>
    <property type="match status" value="1"/>
</dbReference>
<evidence type="ECO:0000313" key="9">
    <source>
        <dbReference type="Proteomes" id="UP000324646"/>
    </source>
</evidence>
<dbReference type="InterPro" id="IPR025944">
    <property type="entry name" value="Sigma_54_int_dom_CS"/>
</dbReference>
<dbReference type="Gene3D" id="3.30.450.40">
    <property type="match status" value="1"/>
</dbReference>
<dbReference type="PANTHER" id="PTHR32071">
    <property type="entry name" value="TRANSCRIPTIONAL REGULATORY PROTEIN"/>
    <property type="match status" value="1"/>
</dbReference>
<dbReference type="InterPro" id="IPR002197">
    <property type="entry name" value="HTH_Fis"/>
</dbReference>
<dbReference type="InterPro" id="IPR027417">
    <property type="entry name" value="P-loop_NTPase"/>
</dbReference>
<evidence type="ECO:0000256" key="2">
    <source>
        <dbReference type="ARBA" id="ARBA00022840"/>
    </source>
</evidence>
<dbReference type="Gene3D" id="1.10.8.60">
    <property type="match status" value="1"/>
</dbReference>
<dbReference type="FunFam" id="3.40.50.300:FF:000006">
    <property type="entry name" value="DNA-binding transcriptional regulator NtrC"/>
    <property type="match status" value="1"/>
</dbReference>
<keyword evidence="3" id="KW-0805">Transcription regulation</keyword>
<dbReference type="PROSITE" id="PS00688">
    <property type="entry name" value="SIGMA54_INTERACT_3"/>
    <property type="match status" value="1"/>
</dbReference>
<keyword evidence="9" id="KW-1185">Reference proteome</keyword>
<dbReference type="Gene3D" id="1.10.10.60">
    <property type="entry name" value="Homeodomain-like"/>
    <property type="match status" value="1"/>
</dbReference>
<evidence type="ECO:0000256" key="5">
    <source>
        <dbReference type="ARBA" id="ARBA00023163"/>
    </source>
</evidence>
<accession>A0A5C0SKG3</accession>
<keyword evidence="1" id="KW-0547">Nucleotide-binding</keyword>
<dbReference type="GO" id="GO:0006355">
    <property type="term" value="P:regulation of DNA-templated transcription"/>
    <property type="evidence" value="ECO:0007669"/>
    <property type="project" value="InterPro"/>
</dbReference>
<dbReference type="Proteomes" id="UP000324646">
    <property type="component" value="Chromosome"/>
</dbReference>
<evidence type="ECO:0000259" key="6">
    <source>
        <dbReference type="PROSITE" id="PS50045"/>
    </source>
</evidence>
<dbReference type="InterPro" id="IPR029016">
    <property type="entry name" value="GAF-like_dom_sf"/>
</dbReference>
<keyword evidence="5" id="KW-0804">Transcription</keyword>
<dbReference type="SUPFAM" id="SSF55781">
    <property type="entry name" value="GAF domain-like"/>
    <property type="match status" value="1"/>
</dbReference>
<dbReference type="SMART" id="SM00382">
    <property type="entry name" value="AAA"/>
    <property type="match status" value="1"/>
</dbReference>
<dbReference type="GO" id="GO:0005524">
    <property type="term" value="F:ATP binding"/>
    <property type="evidence" value="ECO:0007669"/>
    <property type="project" value="UniProtKB-KW"/>
</dbReference>
<dbReference type="OrthoDB" id="9803970at2"/>
<dbReference type="CDD" id="cd00130">
    <property type="entry name" value="PAS"/>
    <property type="match status" value="1"/>
</dbReference>
<dbReference type="SUPFAM" id="SSF55785">
    <property type="entry name" value="PYP-like sensor domain (PAS domain)"/>
    <property type="match status" value="1"/>
</dbReference>
<organism evidence="8 9">
    <name type="scientific">Crassaminicella thermophila</name>
    <dbReference type="NCBI Taxonomy" id="2599308"/>
    <lineage>
        <taxon>Bacteria</taxon>
        <taxon>Bacillati</taxon>
        <taxon>Bacillota</taxon>
        <taxon>Clostridia</taxon>
        <taxon>Eubacteriales</taxon>
        <taxon>Clostridiaceae</taxon>
        <taxon>Crassaminicella</taxon>
    </lineage>
</organism>
<dbReference type="Gene3D" id="3.30.450.20">
    <property type="entry name" value="PAS domain"/>
    <property type="match status" value="1"/>
</dbReference>
<evidence type="ECO:0000256" key="4">
    <source>
        <dbReference type="ARBA" id="ARBA00023125"/>
    </source>
</evidence>
<evidence type="ECO:0000256" key="1">
    <source>
        <dbReference type="ARBA" id="ARBA00022741"/>
    </source>
</evidence>
<dbReference type="Pfam" id="PF25601">
    <property type="entry name" value="AAA_lid_14"/>
    <property type="match status" value="1"/>
</dbReference>
<dbReference type="Gene3D" id="3.40.50.300">
    <property type="entry name" value="P-loop containing nucleotide triphosphate hydrolases"/>
    <property type="match status" value="1"/>
</dbReference>
<dbReference type="NCBIfam" id="TIGR00229">
    <property type="entry name" value="sensory_box"/>
    <property type="match status" value="1"/>
</dbReference>
<dbReference type="InterPro" id="IPR025662">
    <property type="entry name" value="Sigma_54_int_dom_ATP-bd_1"/>
</dbReference>
<evidence type="ECO:0000313" key="8">
    <source>
        <dbReference type="EMBL" id="QEK13429.1"/>
    </source>
</evidence>
<sequence length="666" mass="75256">MPGKELLSQNEGFKKAWKLFVSEGTIEKELIRDVIAYSWLRSKLHGVDPLDEKIDVILSDEEFKERYKRFMPFIKTAMPFMHSLRKIVENTGFIVRLTDKDGYVLECIGDSSLTAEYGNLNIYNGCNVREDVIGTNAIGTALEIGQPIQVLGAEHYCKQYHNWTSSACPIRDEKEQIVGVLSTTGPNEKVHPHTLGMVVAAAQAIEKKMKLEKINKKLDMANKHFYAIMESISEGLICTDNKGVIMDINFFARRFLGLKEEDILGKNIHAILDKKNYDRIMRRINKGKKYEEEEIYFKTKKGKSISCIVTVTPILERSTNEVEGVVFTFKESKKVHSLVNKIVGAEARFTFRDILGNSKDIKEAIRIAALAANTDTTILLLGESGTGKELFAQAIHNESPRRKNPFVFLNCGAIPRELVGSELFGYVEGAFTGAKRGGHPGKFELADGGTIFLDEIGDMPLDTQVNLLRVLETKEIVRIGGHNVVPVDVRVIAATHKDLKKEVELGNFREDLFYRLNVMPIKTPSLRDRKEDIKVFVDYFIEKFSKSMGKSIKGIQESFYRGMINYNWPGNVRELQNVVQLVVNMVEDEEILTYKHLPSYMKSSNMPKGIDLTEGLMTLEEIEKMAIIKTVQEVGGNLALAAKILGIGRSTLYRKIEKYGLRYVSK</sequence>
<name>A0A5C0SKG3_CRATE</name>
<gene>
    <name evidence="8" type="ORF">FQB35_14800</name>
</gene>
<dbReference type="RefSeq" id="WP_148810601.1">
    <property type="nucleotide sequence ID" value="NZ_CP042243.1"/>
</dbReference>
<dbReference type="PANTHER" id="PTHR32071:SF57">
    <property type="entry name" value="C4-DICARBOXYLATE TRANSPORT TRANSCRIPTIONAL REGULATORY PROTEIN DCTD"/>
    <property type="match status" value="1"/>
</dbReference>
<dbReference type="SMART" id="SM00091">
    <property type="entry name" value="PAS"/>
    <property type="match status" value="1"/>
</dbReference>
<dbReference type="PRINTS" id="PR01590">
    <property type="entry name" value="HTHFIS"/>
</dbReference>
<dbReference type="PROSITE" id="PS00676">
    <property type="entry name" value="SIGMA54_INTERACT_2"/>
    <property type="match status" value="1"/>
</dbReference>
<dbReference type="GO" id="GO:0043565">
    <property type="term" value="F:sequence-specific DNA binding"/>
    <property type="evidence" value="ECO:0007669"/>
    <property type="project" value="InterPro"/>
</dbReference>
<dbReference type="InterPro" id="IPR025943">
    <property type="entry name" value="Sigma_54_int_dom_ATP-bd_2"/>
</dbReference>
<keyword evidence="4" id="KW-0238">DNA-binding</keyword>
<dbReference type="InterPro" id="IPR058031">
    <property type="entry name" value="AAA_lid_NorR"/>
</dbReference>
<dbReference type="Pfam" id="PF00989">
    <property type="entry name" value="PAS"/>
    <property type="match status" value="1"/>
</dbReference>
<dbReference type="PROSITE" id="PS50045">
    <property type="entry name" value="SIGMA54_INTERACT_4"/>
    <property type="match status" value="1"/>
</dbReference>
<dbReference type="SUPFAM" id="SSF52540">
    <property type="entry name" value="P-loop containing nucleoside triphosphate hydrolases"/>
    <property type="match status" value="1"/>
</dbReference>
<dbReference type="KEGG" id="crs:FQB35_14800"/>
<reference evidence="8 9" key="1">
    <citation type="submission" date="2019-07" db="EMBL/GenBank/DDBJ databases">
        <title>Complete genome of Crassaminicella thermophila SY095.</title>
        <authorList>
            <person name="Li X."/>
        </authorList>
    </citation>
    <scope>NUCLEOTIDE SEQUENCE [LARGE SCALE GENOMIC DNA]</scope>
    <source>
        <strain evidence="8 9">SY095</strain>
    </source>
</reference>
<dbReference type="InterPro" id="IPR003018">
    <property type="entry name" value="GAF"/>
</dbReference>
<dbReference type="InterPro" id="IPR003593">
    <property type="entry name" value="AAA+_ATPase"/>
</dbReference>
<dbReference type="CDD" id="cd00009">
    <property type="entry name" value="AAA"/>
    <property type="match status" value="1"/>
</dbReference>
<proteinExistence type="predicted"/>
<dbReference type="InterPro" id="IPR035965">
    <property type="entry name" value="PAS-like_dom_sf"/>
</dbReference>
<dbReference type="InterPro" id="IPR002078">
    <property type="entry name" value="Sigma_54_int"/>
</dbReference>
<dbReference type="Pfam" id="PF01590">
    <property type="entry name" value="GAF"/>
    <property type="match status" value="1"/>
</dbReference>
<dbReference type="AlphaFoldDB" id="A0A5C0SKG3"/>
<feature type="domain" description="Sigma-54 factor interaction" evidence="6">
    <location>
        <begin position="354"/>
        <end position="584"/>
    </location>
</feature>